<dbReference type="Gene3D" id="1.20.1260.10">
    <property type="match status" value="1"/>
</dbReference>
<evidence type="ECO:0000259" key="2">
    <source>
        <dbReference type="Pfam" id="PF09537"/>
    </source>
</evidence>
<gene>
    <name evidence="3" type="ORF">E3U44_15085</name>
</gene>
<dbReference type="InterPro" id="IPR019052">
    <property type="entry name" value="DUF2383"/>
</dbReference>
<evidence type="ECO:0000313" key="4">
    <source>
        <dbReference type="Proteomes" id="UP000294325"/>
    </source>
</evidence>
<dbReference type="Proteomes" id="UP000294325">
    <property type="component" value="Chromosome"/>
</dbReference>
<evidence type="ECO:0000313" key="3">
    <source>
        <dbReference type="EMBL" id="QBQ56600.1"/>
    </source>
</evidence>
<feature type="coiled-coil region" evidence="1">
    <location>
        <begin position="91"/>
        <end position="145"/>
    </location>
</feature>
<dbReference type="EMBL" id="CP038033">
    <property type="protein sequence ID" value="QBQ56600.1"/>
    <property type="molecule type" value="Genomic_DNA"/>
</dbReference>
<name>A0A4P7C479_9GAMM</name>
<keyword evidence="1" id="KW-0175">Coiled coil</keyword>
<dbReference type="AlphaFoldDB" id="A0A4P7C479"/>
<sequence length="146" mass="17310">MWLDDREVALDEVILKCKDIERDYKKVSSLTDDLLLLHLFEELAEQRKNWVARLESHIRKLGGLPSDIDPEKQVLEEIITHTKVALSDDEHNILLDERQKEEEELKKLVKLALKQKIPDKTRSLLRHIEEEIEITQKRLLEIRSRS</sequence>
<dbReference type="InterPro" id="IPR012347">
    <property type="entry name" value="Ferritin-like"/>
</dbReference>
<protein>
    <submittedName>
        <fullName evidence="3">DUF2383 domain-containing protein</fullName>
    </submittedName>
</protein>
<keyword evidence="4" id="KW-1185">Reference proteome</keyword>
<dbReference type="KEGG" id="nwr:E3U44_15085"/>
<reference evidence="3 4" key="1">
    <citation type="submission" date="2019-03" db="EMBL/GenBank/DDBJ databases">
        <title>The genome sequence of Nitrosococcus wardiae strain D1FHST reveals the archetypal metabolic capacity of ammonia-oxidizing Gammaproteobacteria.</title>
        <authorList>
            <person name="Wang L."/>
            <person name="Lim C.K."/>
            <person name="Hanson T.E."/>
            <person name="Dang H."/>
            <person name="Klotz M.G."/>
        </authorList>
    </citation>
    <scope>NUCLEOTIDE SEQUENCE [LARGE SCALE GENOMIC DNA]</scope>
    <source>
        <strain evidence="3 4">D1FHS</strain>
    </source>
</reference>
<organism evidence="3 4">
    <name type="scientific">Nitrosococcus wardiae</name>
    <dbReference type="NCBI Taxonomy" id="1814290"/>
    <lineage>
        <taxon>Bacteria</taxon>
        <taxon>Pseudomonadati</taxon>
        <taxon>Pseudomonadota</taxon>
        <taxon>Gammaproteobacteria</taxon>
        <taxon>Chromatiales</taxon>
        <taxon>Chromatiaceae</taxon>
        <taxon>Nitrosococcus</taxon>
    </lineage>
</organism>
<evidence type="ECO:0000256" key="1">
    <source>
        <dbReference type="SAM" id="Coils"/>
    </source>
</evidence>
<accession>A0A4P7C479</accession>
<proteinExistence type="predicted"/>
<feature type="domain" description="DUF2383" evidence="2">
    <location>
        <begin position="9"/>
        <end position="114"/>
    </location>
</feature>
<dbReference type="Pfam" id="PF09537">
    <property type="entry name" value="DUF2383"/>
    <property type="match status" value="1"/>
</dbReference>
<dbReference type="OrthoDB" id="5568629at2"/>